<feature type="signal peptide" evidence="1">
    <location>
        <begin position="1"/>
        <end position="23"/>
    </location>
</feature>
<dbReference type="AlphaFoldDB" id="A0A562NAY4"/>
<comment type="caution">
    <text evidence="2">The sequence shown here is derived from an EMBL/GenBank/DDBJ whole genome shotgun (WGS) entry which is preliminary data.</text>
</comment>
<evidence type="ECO:0000256" key="1">
    <source>
        <dbReference type="SAM" id="SignalP"/>
    </source>
</evidence>
<protein>
    <recommendedName>
        <fullName evidence="4">Pre-peptidase</fullName>
    </recommendedName>
</protein>
<proteinExistence type="predicted"/>
<evidence type="ECO:0008006" key="4">
    <source>
        <dbReference type="Google" id="ProtNLM"/>
    </source>
</evidence>
<dbReference type="Gene3D" id="2.60.120.380">
    <property type="match status" value="3"/>
</dbReference>
<evidence type="ECO:0000313" key="2">
    <source>
        <dbReference type="EMBL" id="TWI29253.1"/>
    </source>
</evidence>
<dbReference type="RefSeq" id="WP_145399811.1">
    <property type="nucleotide sequence ID" value="NZ_VLKU01000015.1"/>
</dbReference>
<dbReference type="EMBL" id="VLKU01000015">
    <property type="protein sequence ID" value="TWI29253.1"/>
    <property type="molecule type" value="Genomic_DNA"/>
</dbReference>
<organism evidence="2 3">
    <name type="scientific">Paracoccus sulfuroxidans</name>
    <dbReference type="NCBI Taxonomy" id="384678"/>
    <lineage>
        <taxon>Bacteria</taxon>
        <taxon>Pseudomonadati</taxon>
        <taxon>Pseudomonadota</taxon>
        <taxon>Alphaproteobacteria</taxon>
        <taxon>Rhodobacterales</taxon>
        <taxon>Paracoccaceae</taxon>
        <taxon>Paracoccus</taxon>
    </lineage>
</organism>
<gene>
    <name evidence="2" type="ORF">IQ24_03733</name>
</gene>
<keyword evidence="1" id="KW-0732">Signal</keyword>
<accession>A0A562NAY4</accession>
<dbReference type="OrthoDB" id="7848279at2"/>
<dbReference type="NCBIfam" id="NF038127">
    <property type="entry name" value="FDP_fam"/>
    <property type="match status" value="1"/>
</dbReference>
<sequence length="435" mass="45158">MSLSRLTGLTLSVALASAIPAAAQETTAETQPTEAAEANTAGAECGADIAPWIRESNVESNISQVEGPLGTMISTGATGRLVGFHVSEDGQFVRLEAESVGSGDPVLTLLDGSGSVLAENDDAGDTLSSRIETTLAAGDYCLRVTNYDSNSVQMGIQIGHQDDPPLFEVSSTSTGGGSSSMACTADTEARQLTEGALDAAVAAGDVALSVPANGVNYLRFELAEPTELTLRAASPSLDPTATLFDAQGNIVAQNDDADGTNSRMDFPSALPAGIYCMGVSTYDGGTQEGEIRVSASKLDLESYLAGSYRRGELVPPLGGSFPVRELNLAEVKQEVALLGGQAQWYSFEVATPTVVIVEAFGSLLGVDPKLALFSGNGQAVADNDDYNNSNDARLGPVLLAPGRYSMALTDVNQTDQPGAAVRPVMLSFERFLRAE</sequence>
<keyword evidence="3" id="KW-1185">Reference proteome</keyword>
<reference evidence="2 3" key="1">
    <citation type="journal article" date="2015" name="Stand. Genomic Sci.">
        <title>Genomic Encyclopedia of Bacterial and Archaeal Type Strains, Phase III: the genomes of soil and plant-associated and newly described type strains.</title>
        <authorList>
            <person name="Whitman W.B."/>
            <person name="Woyke T."/>
            <person name="Klenk H.P."/>
            <person name="Zhou Y."/>
            <person name="Lilburn T.G."/>
            <person name="Beck B.J."/>
            <person name="De Vos P."/>
            <person name="Vandamme P."/>
            <person name="Eisen J.A."/>
            <person name="Garrity G."/>
            <person name="Hugenholtz P."/>
            <person name="Kyrpides N.C."/>
        </authorList>
    </citation>
    <scope>NUCLEOTIDE SEQUENCE [LARGE SCALE GENOMIC DNA]</scope>
    <source>
        <strain evidence="2 3">CGMCC 1.5364</strain>
    </source>
</reference>
<evidence type="ECO:0000313" key="3">
    <source>
        <dbReference type="Proteomes" id="UP000316225"/>
    </source>
</evidence>
<feature type="chain" id="PRO_5021738614" description="Pre-peptidase" evidence="1">
    <location>
        <begin position="24"/>
        <end position="435"/>
    </location>
</feature>
<name>A0A562NAY4_9RHOB</name>
<dbReference type="Proteomes" id="UP000316225">
    <property type="component" value="Unassembled WGS sequence"/>
</dbReference>